<sequence length="43" mass="4809">MELCGNPGLVLQVGATDRRKLPPSNRTLNFNHKLFTGTQQIIE</sequence>
<evidence type="ECO:0000313" key="2">
    <source>
        <dbReference type="Proteomes" id="UP000017842"/>
    </source>
</evidence>
<gene>
    <name evidence="1" type="ORF">MGMO_104c00100</name>
</gene>
<keyword evidence="2" id="KW-1185">Reference proteome</keyword>
<reference evidence="1 2" key="1">
    <citation type="journal article" date="2013" name="Genome Announc.">
        <title>Draft Genome Sequence of the Methanotrophic Gammaproteobacterium Methyloglobulus morosus DSM 22980 Strain KoM1.</title>
        <authorList>
            <person name="Poehlein A."/>
            <person name="Deutzmann J.S."/>
            <person name="Daniel R."/>
            <person name="Simeonova D.D."/>
        </authorList>
    </citation>
    <scope>NUCLEOTIDE SEQUENCE [LARGE SCALE GENOMIC DNA]</scope>
    <source>
        <strain evidence="1 2">KoM1</strain>
    </source>
</reference>
<dbReference type="Proteomes" id="UP000017842">
    <property type="component" value="Unassembled WGS sequence"/>
</dbReference>
<dbReference type="AlphaFoldDB" id="V5DVM4"/>
<name>V5DVM4_9GAMM</name>
<accession>V5DVM4</accession>
<comment type="caution">
    <text evidence="1">The sequence shown here is derived from an EMBL/GenBank/DDBJ whole genome shotgun (WGS) entry which is preliminary data.</text>
</comment>
<evidence type="ECO:0000313" key="1">
    <source>
        <dbReference type="EMBL" id="ESS71431.1"/>
    </source>
</evidence>
<dbReference type="EMBL" id="AYLO01000099">
    <property type="protein sequence ID" value="ESS71431.1"/>
    <property type="molecule type" value="Genomic_DNA"/>
</dbReference>
<protein>
    <submittedName>
        <fullName evidence="1">Uncharacterized protein</fullName>
    </submittedName>
</protein>
<dbReference type="STRING" id="1116472.MGMO_104c00100"/>
<organism evidence="1 2">
    <name type="scientific">Methyloglobulus morosus KoM1</name>
    <dbReference type="NCBI Taxonomy" id="1116472"/>
    <lineage>
        <taxon>Bacteria</taxon>
        <taxon>Pseudomonadati</taxon>
        <taxon>Pseudomonadota</taxon>
        <taxon>Gammaproteobacteria</taxon>
        <taxon>Methylococcales</taxon>
        <taxon>Methylococcaceae</taxon>
        <taxon>Methyloglobulus</taxon>
    </lineage>
</organism>
<proteinExistence type="predicted"/>